<dbReference type="Proteomes" id="UP000266644">
    <property type="component" value="Unassembled WGS sequence"/>
</dbReference>
<name>A0A0I9RLT1_BACFG</name>
<evidence type="ECO:0000313" key="14">
    <source>
        <dbReference type="Proteomes" id="UP000284614"/>
    </source>
</evidence>
<dbReference type="RefSeq" id="WP_005823438.1">
    <property type="nucleotide sequence ID" value="NZ_CAEUHN010000020.1"/>
</dbReference>
<keyword evidence="2" id="KW-0472">Membrane</keyword>
<dbReference type="Pfam" id="PF16118">
    <property type="entry name" value="DUF4834"/>
    <property type="match status" value="1"/>
</dbReference>
<feature type="transmembrane region" description="Helical" evidence="2">
    <location>
        <begin position="6"/>
        <end position="31"/>
    </location>
</feature>
<evidence type="ECO:0000313" key="3">
    <source>
        <dbReference type="EMBL" id="KFX72391.1"/>
    </source>
</evidence>
<evidence type="ECO:0000256" key="1">
    <source>
        <dbReference type="SAM" id="MobiDB-lite"/>
    </source>
</evidence>
<keyword evidence="2" id="KW-1133">Transmembrane helix</keyword>
<accession>A0A0I9RLT1</accession>
<dbReference type="EMBL" id="QSDG01000003">
    <property type="protein sequence ID" value="RGY70751.1"/>
    <property type="molecule type" value="Genomic_DNA"/>
</dbReference>
<evidence type="ECO:0000313" key="5">
    <source>
        <dbReference type="EMBL" id="MCZ2690128.1"/>
    </source>
</evidence>
<dbReference type="Proteomes" id="UP001079672">
    <property type="component" value="Unassembled WGS sequence"/>
</dbReference>
<evidence type="ECO:0000313" key="12">
    <source>
        <dbReference type="Proteomes" id="UP000036847"/>
    </source>
</evidence>
<evidence type="ECO:0000313" key="15">
    <source>
        <dbReference type="Proteomes" id="UP000286270"/>
    </source>
</evidence>
<dbReference type="EMBL" id="QRZH01000001">
    <property type="protein sequence ID" value="RGV59747.1"/>
    <property type="molecule type" value="Genomic_DNA"/>
</dbReference>
<evidence type="ECO:0000313" key="13">
    <source>
        <dbReference type="Proteomes" id="UP000266644"/>
    </source>
</evidence>
<evidence type="ECO:0000313" key="4">
    <source>
        <dbReference type="EMBL" id="MCZ2656178.1"/>
    </source>
</evidence>
<dbReference type="PATRIC" id="fig|817.51.peg.4002"/>
<evidence type="ECO:0000313" key="8">
    <source>
        <dbReference type="EMBL" id="RGV59747.1"/>
    </source>
</evidence>
<evidence type="ECO:0000313" key="9">
    <source>
        <dbReference type="EMBL" id="RGY70751.1"/>
    </source>
</evidence>
<dbReference type="EMBL" id="JAPUAC010000018">
    <property type="protein sequence ID" value="MCZ2656178.1"/>
    <property type="molecule type" value="Genomic_DNA"/>
</dbReference>
<feature type="region of interest" description="Disordered" evidence="1">
    <location>
        <begin position="35"/>
        <end position="71"/>
    </location>
</feature>
<dbReference type="EMBL" id="QRJE01000033">
    <property type="protein sequence ID" value="RHH07721.1"/>
    <property type="molecule type" value="Genomic_DNA"/>
</dbReference>
<proteinExistence type="predicted"/>
<dbReference type="AlphaFoldDB" id="A0A0I9RLT1"/>
<dbReference type="EMBL" id="CP036553">
    <property type="protein sequence ID" value="QCQ35788.1"/>
    <property type="molecule type" value="Genomic_DNA"/>
</dbReference>
<organism evidence="3">
    <name type="scientific">Bacteroides fragilis</name>
    <dbReference type="NCBI Taxonomy" id="817"/>
    <lineage>
        <taxon>Bacteria</taxon>
        <taxon>Pseudomonadati</taxon>
        <taxon>Bacteroidota</taxon>
        <taxon>Bacteroidia</taxon>
        <taxon>Bacteroidales</taxon>
        <taxon>Bacteroidaceae</taxon>
        <taxon>Bacteroides</taxon>
    </lineage>
</organism>
<evidence type="ECO:0000256" key="2">
    <source>
        <dbReference type="SAM" id="Phobius"/>
    </source>
</evidence>
<evidence type="ECO:0000313" key="10">
    <source>
        <dbReference type="EMBL" id="RHH07721.1"/>
    </source>
</evidence>
<dbReference type="GeneID" id="99670253"/>
<evidence type="ECO:0000313" key="11">
    <source>
        <dbReference type="Proteomes" id="UP000028294"/>
    </source>
</evidence>
<dbReference type="Proteomes" id="UP000284614">
    <property type="component" value="Unassembled WGS sequence"/>
</dbReference>
<dbReference type="EMBL" id="CP036546">
    <property type="protein sequence ID" value="QCQ44713.1"/>
    <property type="molecule type" value="Genomic_DNA"/>
</dbReference>
<protein>
    <submittedName>
        <fullName evidence="3">3',5'-cyclic-nucleotide phosphodiesterase</fullName>
    </submittedName>
    <submittedName>
        <fullName evidence="4">DUF4834 family protein</fullName>
    </submittedName>
</protein>
<reference evidence="3" key="2">
    <citation type="submission" date="2014-07" db="EMBL/GenBank/DDBJ databases">
        <title>Genetics and epidemiology of antimicrobial resistance in B. fragilis group.</title>
        <authorList>
            <person name="Sydenham T.V."/>
            <person name="Hasman H."/>
            <person name="Kemp M."/>
            <person name="Justesen U.S."/>
        </authorList>
    </citation>
    <scope>NUCLEOTIDE SEQUENCE [LARGE SCALE GENOMIC DNA]</scope>
    <source>
        <strain evidence="3">DCMOUH0018B</strain>
    </source>
</reference>
<keyword evidence="2" id="KW-0812">Transmembrane</keyword>
<dbReference type="Proteomes" id="UP000028294">
    <property type="component" value="Chromosome"/>
</dbReference>
<evidence type="ECO:0000313" key="7">
    <source>
        <dbReference type="EMBL" id="QCQ44713.1"/>
    </source>
</evidence>
<dbReference type="Proteomes" id="UP000286270">
    <property type="component" value="Unassembled WGS sequence"/>
</dbReference>
<dbReference type="Proteomes" id="UP001075704">
    <property type="component" value="Unassembled WGS sequence"/>
</dbReference>
<evidence type="ECO:0000313" key="6">
    <source>
        <dbReference type="EMBL" id="QCQ35788.1"/>
    </source>
</evidence>
<feature type="compositionally biased region" description="Low complexity" evidence="1">
    <location>
        <begin position="35"/>
        <end position="53"/>
    </location>
</feature>
<dbReference type="InterPro" id="IPR032272">
    <property type="entry name" value="DUF4834"/>
</dbReference>
<dbReference type="Proteomes" id="UP000036847">
    <property type="component" value="Chromosome"/>
</dbReference>
<reference evidence="3" key="1">
    <citation type="book" date="2014" name="THE 24TH EUROPEAN CONGRESS OF CLINICAL MICROBIOLOGY AND INFECTIOUS DISEASES" publisher="ECCMID 2014" city="Barcelona, Spain">
        <title>Identification of resistance genes in three multidrug-resistant Bacteroides fragilis isolates by whole genome sequencing.</title>
        <editorList>
            <person name="Unknown"/>
            <person name="A."/>
        </editorList>
        <authorList>
            <person name="Sydenham T.V."/>
            <person name="Hasman H."/>
            <person name="Wang M."/>
            <person name="Soki J."/>
            <person name="Nagy E."/>
            <person name="Justesen U.S."/>
        </authorList>
    </citation>
    <scope>NUCLEOTIDE SEQUENCE</scope>
    <source>
        <strain evidence="3">DCMOUH0018B</strain>
        <strain evidence="7">DCMSKEJBY0001B</strain>
    </source>
</reference>
<reference evidence="4" key="5">
    <citation type="submission" date="2022-12" db="EMBL/GenBank/DDBJ databases">
        <title>Development of a Multilocus Sequence Typing Scheme for Bacteroides fragilis Based on Whole Genome Sequencing Data and Clinical Application.</title>
        <authorList>
            <person name="Nielsen F.D."/>
            <person name="Justesen U.S."/>
        </authorList>
    </citation>
    <scope>NUCLEOTIDE SEQUENCE</scope>
    <source>
        <strain evidence="5">BF_AM_ODE_DK_2015_4</strain>
        <strain evidence="4">BF_BC_ODE_DK_2015_2</strain>
    </source>
</reference>
<sequence>MFHILGFLFIIVIAVIIIGLALVGSVLRAIFGLGKRSSASGSGSQNSTHSNSGQRYYRPTQANDKEEIITETGANKHKKLFDDNEGEYVDYEEIKD</sequence>
<reference evidence="11 12" key="4">
    <citation type="submission" date="2019-03" db="EMBL/GenBank/DDBJ databases">
        <title>Complete genome assembly of MDR B. fragilis.</title>
        <authorList>
            <person name="Sydenham T.V."/>
            <person name="Hasman H."/>
            <person name="Justesen U.S."/>
        </authorList>
    </citation>
    <scope>NUCLEOTIDE SEQUENCE [LARGE SCALE GENOMIC DNA]</scope>
    <source>
        <strain evidence="6 11">DCMOUH0067B</strain>
        <strain evidence="7 12">DCMSKEJBY0001B</strain>
    </source>
</reference>
<reference evidence="13 14" key="3">
    <citation type="submission" date="2018-08" db="EMBL/GenBank/DDBJ databases">
        <title>A genome reference for cultivated species of the human gut microbiota.</title>
        <authorList>
            <person name="Zou Y."/>
            <person name="Xue W."/>
            <person name="Luo G."/>
        </authorList>
    </citation>
    <scope>NUCLEOTIDE SEQUENCE [LARGE SCALE GENOMIC DNA]</scope>
    <source>
        <strain evidence="8 15">AF14-26</strain>
        <strain evidence="10 13">AM18-6</strain>
        <strain evidence="9 14">OF01-1</strain>
    </source>
</reference>
<dbReference type="OrthoDB" id="998001at2"/>
<dbReference type="EMBL" id="JMZZ02000228">
    <property type="protein sequence ID" value="KFX72391.1"/>
    <property type="molecule type" value="Genomic_DNA"/>
</dbReference>
<dbReference type="EMBL" id="JAPTZU010000022">
    <property type="protein sequence ID" value="MCZ2690128.1"/>
    <property type="molecule type" value="Genomic_DNA"/>
</dbReference>
<gene>
    <name evidence="10" type="ORF">DW228_18670</name>
    <name evidence="8" type="ORF">DWW08_01175</name>
    <name evidence="9" type="ORF">DXA27_05065</name>
    <name evidence="7" type="ORF">EC80_007590</name>
    <name evidence="3" type="ORF">EE52_0223180</name>
    <name evidence="6" type="ORF">IA74_006575</name>
    <name evidence="4" type="ORF">O1422_18675</name>
    <name evidence="5" type="ORF">O1433_21780</name>
</gene>